<evidence type="ECO:0000313" key="2">
    <source>
        <dbReference type="Proteomes" id="UP000004277"/>
    </source>
</evidence>
<sequence>MKLTTIHAVPLAYFLEVAQSGSLSAASANLHVAVSAISRQVARLEADLGVTLFERESRGMRLTEAGRVVQQYGRRAFLEAQTLQAELQGAGNLDRSTVRIACTDGFARDYMPYTMALFQRRHPGVDFVLEVCAPDHATQMVRDGAVDIALAFVVAPQDGIEVLYSEIAPIYAYVDRKHPLAALKRATLREVAAYPLVAPTPDNFVRRLFDLACGVEGLQPRILLTSNSLSALVGYQAYADVVYLTGSLAVRNNQRAERRVLVPIATSAMQQRALQLQAMAGRKLSPAVRAFAEFLIEDMGGRRRSVPVPKPRLAGR</sequence>
<gene>
    <name evidence="1" type="ORF">MW7_010180</name>
</gene>
<comment type="caution">
    <text evidence="1">The sequence shown here is derived from an EMBL/GenBank/DDBJ whole genome shotgun (WGS) entry which is preliminary data.</text>
</comment>
<reference evidence="1" key="1">
    <citation type="submission" date="2019-05" db="EMBL/GenBank/DDBJ databases">
        <title>Revised genome assembly of Burkholderiaceae (previously Ralstonia) sp. PBA.</title>
        <authorList>
            <person name="Gan H.M."/>
        </authorList>
    </citation>
    <scope>NUCLEOTIDE SEQUENCE</scope>
    <source>
        <strain evidence="1">PBA</strain>
    </source>
</reference>
<name>A0ACD3SNL2_9BURK</name>
<protein>
    <submittedName>
        <fullName evidence="1">LysR family transcriptional regulator</fullName>
    </submittedName>
</protein>
<evidence type="ECO:0000313" key="1">
    <source>
        <dbReference type="EMBL" id="TMS57836.1"/>
    </source>
</evidence>
<dbReference type="EMBL" id="AKCV02000017">
    <property type="protein sequence ID" value="TMS57836.1"/>
    <property type="molecule type" value="Genomic_DNA"/>
</dbReference>
<keyword evidence="2" id="KW-1185">Reference proteome</keyword>
<accession>A0ACD3SNL2</accession>
<dbReference type="Proteomes" id="UP000004277">
    <property type="component" value="Unassembled WGS sequence"/>
</dbReference>
<proteinExistence type="predicted"/>
<organism evidence="1 2">
    <name type="scientific">Imbroritus primus</name>
    <dbReference type="NCBI Taxonomy" id="3058603"/>
    <lineage>
        <taxon>Bacteria</taxon>
        <taxon>Pseudomonadati</taxon>
        <taxon>Pseudomonadota</taxon>
        <taxon>Betaproteobacteria</taxon>
        <taxon>Burkholderiales</taxon>
        <taxon>Burkholderiaceae</taxon>
        <taxon>Imbroritus</taxon>
    </lineage>
</organism>